<name>A0A3S2ZAB6_9PROT</name>
<gene>
    <name evidence="2" type="ORF">EOI86_01570</name>
</gene>
<proteinExistence type="predicted"/>
<dbReference type="RefSeq" id="WP_127763394.1">
    <property type="nucleotide sequence ID" value="NZ_SADE01000001.1"/>
</dbReference>
<sequence>MHRLLHKMDVLASAFLRSRRGGVMQLFAFALLPVMAASGLAVDGTRLFLVRDSVQRAVDAAGLAAGHTLLVDDMESDARSFFDANFTNIEDVATLTDFTMVTNADNSVIDVSATVSVDTTFMALFGFDEVTFTRTAQITRETRGMELALVMDNTGSMRSSGKMSAAITAAHNLIEAVFGSEDVNPNLWVSLVPYTATVNIGTQHTEWLTLQGQADVGVGGNYEPTSWIGCVNARSGGLDETDDTPDLAAFTPYLYADNVDNNWILTDAGGNITGFDLDERNIAQNNGRGPNLGCGPPITPLVASKTVLNTAIDAMQPWHRGGTAGNLGLVWGWRALSPSWRGFWEGTANATLPLDYEEPFMDKVVVVMTDGTNEFFDFTDHEPDDGEGPDGSDHTAYGRLGEFGFSSKNAGRAEIDARFSRTCEAMKAEGIIIYAITFGSTPTSSTQDMFRNCATKTSFFFHAPSNSELEDVFTTIGRQLSNLRISQ</sequence>
<accession>A0A3S2ZAB6</accession>
<evidence type="ECO:0000313" key="3">
    <source>
        <dbReference type="Proteomes" id="UP000287447"/>
    </source>
</evidence>
<dbReference type="Gene3D" id="3.40.50.410">
    <property type="entry name" value="von Willebrand factor, type A domain"/>
    <property type="match status" value="2"/>
</dbReference>
<comment type="caution">
    <text evidence="2">The sequence shown here is derived from an EMBL/GenBank/DDBJ whole genome shotgun (WGS) entry which is preliminary data.</text>
</comment>
<protein>
    <submittedName>
        <fullName evidence="2">Pilus assembly protein</fullName>
    </submittedName>
</protein>
<organism evidence="2 3">
    <name type="scientific">Hwanghaeella grinnelliae</name>
    <dbReference type="NCBI Taxonomy" id="2500179"/>
    <lineage>
        <taxon>Bacteria</taxon>
        <taxon>Pseudomonadati</taxon>
        <taxon>Pseudomonadota</taxon>
        <taxon>Alphaproteobacteria</taxon>
        <taxon>Rhodospirillales</taxon>
        <taxon>Rhodospirillaceae</taxon>
        <taxon>Hwanghaeella</taxon>
    </lineage>
</organism>
<feature type="domain" description="Putative Flp pilus-assembly TadG-like N-terminal" evidence="1">
    <location>
        <begin position="21"/>
        <end position="66"/>
    </location>
</feature>
<dbReference type="Pfam" id="PF13400">
    <property type="entry name" value="Tad"/>
    <property type="match status" value="1"/>
</dbReference>
<keyword evidence="3" id="KW-1185">Reference proteome</keyword>
<dbReference type="SUPFAM" id="SSF53300">
    <property type="entry name" value="vWA-like"/>
    <property type="match status" value="1"/>
</dbReference>
<dbReference type="OrthoDB" id="7522752at2"/>
<dbReference type="EMBL" id="SADE01000001">
    <property type="protein sequence ID" value="RVU38021.1"/>
    <property type="molecule type" value="Genomic_DNA"/>
</dbReference>
<dbReference type="AlphaFoldDB" id="A0A3S2ZAB6"/>
<dbReference type="InterPro" id="IPR028087">
    <property type="entry name" value="Tad_N"/>
</dbReference>
<evidence type="ECO:0000313" key="2">
    <source>
        <dbReference type="EMBL" id="RVU38021.1"/>
    </source>
</evidence>
<reference evidence="3" key="1">
    <citation type="submission" date="2019-01" db="EMBL/GenBank/DDBJ databases">
        <title>Gri0909 isolated from a small marine red alga.</title>
        <authorList>
            <person name="Kim J."/>
            <person name="Jeong S.E."/>
            <person name="Jeon C.O."/>
        </authorList>
    </citation>
    <scope>NUCLEOTIDE SEQUENCE [LARGE SCALE GENOMIC DNA]</scope>
    <source>
        <strain evidence="3">Gri0909</strain>
    </source>
</reference>
<evidence type="ECO:0000259" key="1">
    <source>
        <dbReference type="Pfam" id="PF13400"/>
    </source>
</evidence>
<dbReference type="InterPro" id="IPR036465">
    <property type="entry name" value="vWFA_dom_sf"/>
</dbReference>
<dbReference type="Proteomes" id="UP000287447">
    <property type="component" value="Unassembled WGS sequence"/>
</dbReference>